<evidence type="ECO:0000313" key="1">
    <source>
        <dbReference type="EMBL" id="OIR03103.1"/>
    </source>
</evidence>
<dbReference type="EC" id="3.6.1.3" evidence="1"/>
<organism evidence="1">
    <name type="scientific">mine drainage metagenome</name>
    <dbReference type="NCBI Taxonomy" id="410659"/>
    <lineage>
        <taxon>unclassified sequences</taxon>
        <taxon>metagenomes</taxon>
        <taxon>ecological metagenomes</taxon>
    </lineage>
</organism>
<accession>A0A1J5S4A1</accession>
<dbReference type="EC" id="3.6.1.25" evidence="1"/>
<keyword evidence="1" id="KW-0378">Hydrolase</keyword>
<dbReference type="SUPFAM" id="SSF55154">
    <property type="entry name" value="CYTH-like phosphatases"/>
    <property type="match status" value="1"/>
</dbReference>
<gene>
    <name evidence="1" type="ORF">GALL_148810</name>
</gene>
<dbReference type="AlphaFoldDB" id="A0A1J5S4A1"/>
<sequence>MMVRVRIIDDEAFFTLKRTPTGIVRDEYEFPIDLHVARDLIELHCGGRVVSKNCYCVPNGAAGVRIL</sequence>
<name>A0A1J5S4A1_9ZZZZ</name>
<proteinExistence type="predicted"/>
<reference evidence="1" key="1">
    <citation type="submission" date="2016-10" db="EMBL/GenBank/DDBJ databases">
        <title>Sequence of Gallionella enrichment culture.</title>
        <authorList>
            <person name="Poehlein A."/>
            <person name="Muehling M."/>
            <person name="Daniel R."/>
        </authorList>
    </citation>
    <scope>NUCLEOTIDE SEQUENCE</scope>
</reference>
<dbReference type="GO" id="GO:0050355">
    <property type="term" value="F:inorganic triphosphate phosphatase activity"/>
    <property type="evidence" value="ECO:0007669"/>
    <property type="project" value="UniProtKB-EC"/>
</dbReference>
<dbReference type="Gene3D" id="2.40.320.10">
    <property type="entry name" value="Hypothetical Protein Pfu-838710-001"/>
    <property type="match status" value="1"/>
</dbReference>
<dbReference type="InterPro" id="IPR033469">
    <property type="entry name" value="CYTH-like_dom_sf"/>
</dbReference>
<protein>
    <submittedName>
        <fullName evidence="1">Inorganic triphosphatase</fullName>
        <ecNumber evidence="1">3.6.1.25</ecNumber>
        <ecNumber evidence="1">3.6.1.3</ecNumber>
    </submittedName>
</protein>
<comment type="caution">
    <text evidence="1">The sequence shown here is derived from an EMBL/GenBank/DDBJ whole genome shotgun (WGS) entry which is preliminary data.</text>
</comment>
<dbReference type="EMBL" id="MLJW01000069">
    <property type="protein sequence ID" value="OIR03103.1"/>
    <property type="molecule type" value="Genomic_DNA"/>
</dbReference>